<dbReference type="GO" id="GO:0020037">
    <property type="term" value="F:heme binding"/>
    <property type="evidence" value="ECO:0007669"/>
    <property type="project" value="InterPro"/>
</dbReference>
<keyword evidence="1 4" id="KW-0349">Heme</keyword>
<dbReference type="AlphaFoldDB" id="A0A5B2VNM4"/>
<dbReference type="GO" id="GO:0046872">
    <property type="term" value="F:metal ion binding"/>
    <property type="evidence" value="ECO:0007669"/>
    <property type="project" value="UniProtKB-KW"/>
</dbReference>
<dbReference type="InterPro" id="IPR036909">
    <property type="entry name" value="Cyt_c-like_dom_sf"/>
</dbReference>
<keyword evidence="7" id="KW-1185">Reference proteome</keyword>
<evidence type="ECO:0000313" key="6">
    <source>
        <dbReference type="EMBL" id="KAA2240701.1"/>
    </source>
</evidence>
<dbReference type="Pfam" id="PF00034">
    <property type="entry name" value="Cytochrom_C"/>
    <property type="match status" value="1"/>
</dbReference>
<dbReference type="SUPFAM" id="SSF46626">
    <property type="entry name" value="Cytochrome c"/>
    <property type="match status" value="2"/>
</dbReference>
<dbReference type="InterPro" id="IPR009056">
    <property type="entry name" value="Cyt_c-like_dom"/>
</dbReference>
<reference evidence="6 7" key="1">
    <citation type="submission" date="2019-09" db="EMBL/GenBank/DDBJ databases">
        <title>Chitinophaga ginsengihumi sp. nov., isolated from soil of ginseng rhizosphere.</title>
        <authorList>
            <person name="Lee J."/>
        </authorList>
    </citation>
    <scope>NUCLEOTIDE SEQUENCE [LARGE SCALE GENOMIC DNA]</scope>
    <source>
        <strain evidence="6 7">BN140078</strain>
    </source>
</reference>
<gene>
    <name evidence="6" type="ORF">F0L74_31650</name>
</gene>
<dbReference type="Pfam" id="PF21342">
    <property type="entry name" value="SoxA-TsdA_cyt-c"/>
    <property type="match status" value="1"/>
</dbReference>
<name>A0A5B2VNM4_9BACT</name>
<dbReference type="PROSITE" id="PS51007">
    <property type="entry name" value="CYTC"/>
    <property type="match status" value="1"/>
</dbReference>
<keyword evidence="3 4" id="KW-0408">Iron</keyword>
<protein>
    <submittedName>
        <fullName evidence="6">C-type cytochrome</fullName>
    </submittedName>
</protein>
<reference evidence="6 7" key="2">
    <citation type="submission" date="2019-09" db="EMBL/GenBank/DDBJ databases">
        <authorList>
            <person name="Jin C."/>
        </authorList>
    </citation>
    <scope>NUCLEOTIDE SEQUENCE [LARGE SCALE GENOMIC DNA]</scope>
    <source>
        <strain evidence="6 7">BN140078</strain>
    </source>
</reference>
<dbReference type="Proteomes" id="UP000324611">
    <property type="component" value="Unassembled WGS sequence"/>
</dbReference>
<evidence type="ECO:0000313" key="7">
    <source>
        <dbReference type="Proteomes" id="UP000324611"/>
    </source>
</evidence>
<keyword evidence="2 4" id="KW-0479">Metal-binding</keyword>
<evidence type="ECO:0000256" key="2">
    <source>
        <dbReference type="ARBA" id="ARBA00022723"/>
    </source>
</evidence>
<evidence type="ECO:0000259" key="5">
    <source>
        <dbReference type="PROSITE" id="PS51007"/>
    </source>
</evidence>
<dbReference type="PANTHER" id="PTHR35008">
    <property type="entry name" value="BLL4482 PROTEIN-RELATED"/>
    <property type="match status" value="1"/>
</dbReference>
<accession>A0A5B2VNM4</accession>
<evidence type="ECO:0000256" key="3">
    <source>
        <dbReference type="ARBA" id="ARBA00023004"/>
    </source>
</evidence>
<dbReference type="GO" id="GO:0009055">
    <property type="term" value="F:electron transfer activity"/>
    <property type="evidence" value="ECO:0007669"/>
    <property type="project" value="InterPro"/>
</dbReference>
<proteinExistence type="predicted"/>
<evidence type="ECO:0000256" key="4">
    <source>
        <dbReference type="PROSITE-ProRule" id="PRU00433"/>
    </source>
</evidence>
<feature type="domain" description="Cytochrome c" evidence="5">
    <location>
        <begin position="204"/>
        <end position="294"/>
    </location>
</feature>
<dbReference type="PANTHER" id="PTHR35008:SF9">
    <property type="entry name" value="CYTOCHROME C DOMAIN-CONTAINING PROTEIN"/>
    <property type="match status" value="1"/>
</dbReference>
<evidence type="ECO:0000256" key="1">
    <source>
        <dbReference type="ARBA" id="ARBA00022617"/>
    </source>
</evidence>
<dbReference type="InterPro" id="IPR051459">
    <property type="entry name" value="Cytochrome_c-type_DH"/>
</dbReference>
<organism evidence="6 7">
    <name type="scientific">Chitinophaga agrisoli</name>
    <dbReference type="NCBI Taxonomy" id="2607653"/>
    <lineage>
        <taxon>Bacteria</taxon>
        <taxon>Pseudomonadati</taxon>
        <taxon>Bacteroidota</taxon>
        <taxon>Chitinophagia</taxon>
        <taxon>Chitinophagales</taxon>
        <taxon>Chitinophagaceae</taxon>
        <taxon>Chitinophaga</taxon>
    </lineage>
</organism>
<comment type="caution">
    <text evidence="6">The sequence shown here is derived from an EMBL/GenBank/DDBJ whole genome shotgun (WGS) entry which is preliminary data.</text>
</comment>
<sequence>MVVLTSQDNSSVSVREHWFPVLLIIVVVLVGGEELVTGLQQRRREEQAFPAYTAGSPADSAWRGPDKYEIPRTSDSGRLIWYGHELIAHTSHYLGPRGTVRQISNGMNCQNCHLDGGTVPYGNNYGKVYTTYPQFRARNNGIQTIYDRINDCLQRSLNGQPLDSSSREMQAIYAYIRWLAHGMQHGEVQRGTSLMQLAYLDRAADPVAGRKVYMQYCQRCHGAEGQGQPAPGADEYTYPPLWGQHSYNDGAGMYRLRSFAGFVKNNMPFGTDYHSPALSDAEAWDVAAYINSQPRPHFDQSRDWQELSKKPVDAPYGPYADTFSEAQHKYGPWKPVVKARGK</sequence>
<dbReference type="EMBL" id="VUOC01000004">
    <property type="protein sequence ID" value="KAA2240701.1"/>
    <property type="molecule type" value="Genomic_DNA"/>
</dbReference>
<dbReference type="Gene3D" id="1.10.760.10">
    <property type="entry name" value="Cytochrome c-like domain"/>
    <property type="match status" value="2"/>
</dbReference>